<dbReference type="EMBL" id="JAPQKR010000012">
    <property type="protein sequence ID" value="KAJ5203695.1"/>
    <property type="molecule type" value="Genomic_DNA"/>
</dbReference>
<dbReference type="RefSeq" id="XP_058308174.1">
    <property type="nucleotide sequence ID" value="XM_058451636.1"/>
</dbReference>
<dbReference type="GeneID" id="83178937"/>
<accession>A0A9W9MM44</accession>
<dbReference type="Proteomes" id="UP001150904">
    <property type="component" value="Unassembled WGS sequence"/>
</dbReference>
<name>A0A9W9MM44_9EURO</name>
<protein>
    <submittedName>
        <fullName evidence="1">Uncharacterized protein</fullName>
    </submittedName>
</protein>
<organism evidence="1 2">
    <name type="scientific">Penicillium cinerascens</name>
    <dbReference type="NCBI Taxonomy" id="70096"/>
    <lineage>
        <taxon>Eukaryota</taxon>
        <taxon>Fungi</taxon>
        <taxon>Dikarya</taxon>
        <taxon>Ascomycota</taxon>
        <taxon>Pezizomycotina</taxon>
        <taxon>Eurotiomycetes</taxon>
        <taxon>Eurotiomycetidae</taxon>
        <taxon>Eurotiales</taxon>
        <taxon>Aspergillaceae</taxon>
        <taxon>Penicillium</taxon>
    </lineage>
</organism>
<reference evidence="1" key="2">
    <citation type="journal article" date="2023" name="IMA Fungus">
        <title>Comparative genomic study of the Penicillium genus elucidates a diverse pangenome and 15 lateral gene transfer events.</title>
        <authorList>
            <person name="Petersen C."/>
            <person name="Sorensen T."/>
            <person name="Nielsen M.R."/>
            <person name="Sondergaard T.E."/>
            <person name="Sorensen J.L."/>
            <person name="Fitzpatrick D.A."/>
            <person name="Frisvad J.C."/>
            <person name="Nielsen K.L."/>
        </authorList>
    </citation>
    <scope>NUCLEOTIDE SEQUENCE</scope>
    <source>
        <strain evidence="1">IBT 15544</strain>
    </source>
</reference>
<keyword evidence="2" id="KW-1185">Reference proteome</keyword>
<evidence type="ECO:0000313" key="2">
    <source>
        <dbReference type="Proteomes" id="UP001150904"/>
    </source>
</evidence>
<gene>
    <name evidence="1" type="ORF">N7498_004574</name>
</gene>
<comment type="caution">
    <text evidence="1">The sequence shown here is derived from an EMBL/GenBank/DDBJ whole genome shotgun (WGS) entry which is preliminary data.</text>
</comment>
<proteinExistence type="predicted"/>
<dbReference type="OrthoDB" id="5238363at2759"/>
<dbReference type="AlphaFoldDB" id="A0A9W9MM44"/>
<reference evidence="1" key="1">
    <citation type="submission" date="2022-12" db="EMBL/GenBank/DDBJ databases">
        <authorList>
            <person name="Petersen C."/>
        </authorList>
    </citation>
    <scope>NUCLEOTIDE SEQUENCE</scope>
    <source>
        <strain evidence="1">IBT 15544</strain>
    </source>
</reference>
<evidence type="ECO:0000313" key="1">
    <source>
        <dbReference type="EMBL" id="KAJ5203695.1"/>
    </source>
</evidence>
<sequence length="162" mass="18037">MKLTASSSTLSLLYSSKHVIPPVAARYMGSPTHPIAPKITHAWMTRDRNALWWRVSVSHITQLKRVIRSWCARRARLAFEQALKDKGFDHLGTPLPSSTLLPPQDALTGSLDLIVRPSLAKQSFKTVQQDAHSVLESLLKQRAVHNRVVSKGSEVPPGFERA</sequence>